<evidence type="ECO:0000313" key="4">
    <source>
        <dbReference type="EMBL" id="MFE8699414.1"/>
    </source>
</evidence>
<keyword evidence="4" id="KW-0378">Hydrolase</keyword>
<feature type="compositionally biased region" description="Low complexity" evidence="1">
    <location>
        <begin position="121"/>
        <end position="144"/>
    </location>
</feature>
<keyword evidence="2" id="KW-0812">Transmembrane</keyword>
<dbReference type="Pfam" id="PF08924">
    <property type="entry name" value="Rv2525c_GlyHyd-like"/>
    <property type="match status" value="1"/>
</dbReference>
<reference evidence="4 5" key="1">
    <citation type="submission" date="2024-08" db="EMBL/GenBank/DDBJ databases">
        <title>Two novel Cytobacillus novel species.</title>
        <authorList>
            <person name="Liu G."/>
        </authorList>
    </citation>
    <scope>NUCLEOTIDE SEQUENCE [LARGE SCALE GENOMIC DNA]</scope>
    <source>
        <strain evidence="4 5">FJAT-54145</strain>
    </source>
</reference>
<organism evidence="4 5">
    <name type="scientific">Cytobacillus spartinae</name>
    <dbReference type="NCBI Taxonomy" id="3299023"/>
    <lineage>
        <taxon>Bacteria</taxon>
        <taxon>Bacillati</taxon>
        <taxon>Bacillota</taxon>
        <taxon>Bacilli</taxon>
        <taxon>Bacillales</taxon>
        <taxon>Bacillaceae</taxon>
        <taxon>Cytobacillus</taxon>
    </lineage>
</organism>
<dbReference type="SUPFAM" id="SSF51445">
    <property type="entry name" value="(Trans)glycosidases"/>
    <property type="match status" value="1"/>
</dbReference>
<evidence type="ECO:0000256" key="2">
    <source>
        <dbReference type="SAM" id="Phobius"/>
    </source>
</evidence>
<proteinExistence type="predicted"/>
<dbReference type="InterPro" id="IPR015020">
    <property type="entry name" value="Rv2525c-like_Glyco_Hydro-like"/>
</dbReference>
<dbReference type="EMBL" id="JBIACK010000001">
    <property type="protein sequence ID" value="MFE8699414.1"/>
    <property type="molecule type" value="Genomic_DNA"/>
</dbReference>
<evidence type="ECO:0000313" key="5">
    <source>
        <dbReference type="Proteomes" id="UP001601059"/>
    </source>
</evidence>
<comment type="caution">
    <text evidence="4">The sequence shown here is derived from an EMBL/GenBank/DDBJ whole genome shotgun (WGS) entry which is preliminary data.</text>
</comment>
<feature type="domain" description="Rv2525c-like glycoside hydrolase-like" evidence="3">
    <location>
        <begin position="182"/>
        <end position="317"/>
    </location>
</feature>
<feature type="transmembrane region" description="Helical" evidence="2">
    <location>
        <begin position="5"/>
        <end position="26"/>
    </location>
</feature>
<sequence>MRERIIPYIATAISAVAILAFTFFFMDSSNSEPTTGTTQADERANETTQDNGVVGESNIINNVQNQINGDQSEVNNSVENDVKGNSNQVENNITNHIDVKVDVNVTNNITNSIDEQKKQNTESTNSNSNDQNSNEENNGQNNDNGDSDENGDEVVWGVDSASLTTDDLLACVRNNFGDPQVWGRYLGDKEGVSAGLTSEEVELLQGNGIEILVIWNQFSDATGYENGQNEANAAINLARELSIPAGVAIFADIEPTYPVDSGFIQGWYETINQSEFEPGIYGIFDGDRNLTSAYEAAADSNSEILENTFIWTASPNIGITTQSNAPQFQPETPNNALVAGWQYGIDAQTCNIDTNLFNDEVLDVLW</sequence>
<feature type="region of interest" description="Disordered" evidence="1">
    <location>
        <begin position="74"/>
        <end position="95"/>
    </location>
</feature>
<dbReference type="GO" id="GO:0016787">
    <property type="term" value="F:hydrolase activity"/>
    <property type="evidence" value="ECO:0007669"/>
    <property type="project" value="UniProtKB-KW"/>
</dbReference>
<keyword evidence="2" id="KW-0472">Membrane</keyword>
<evidence type="ECO:0000259" key="3">
    <source>
        <dbReference type="Pfam" id="PF08924"/>
    </source>
</evidence>
<feature type="region of interest" description="Disordered" evidence="1">
    <location>
        <begin position="112"/>
        <end position="153"/>
    </location>
</feature>
<keyword evidence="5" id="KW-1185">Reference proteome</keyword>
<evidence type="ECO:0000256" key="1">
    <source>
        <dbReference type="SAM" id="MobiDB-lite"/>
    </source>
</evidence>
<name>A0ABW6K6R0_9BACI</name>
<dbReference type="Gene3D" id="3.20.20.80">
    <property type="entry name" value="Glycosidases"/>
    <property type="match status" value="1"/>
</dbReference>
<dbReference type="Proteomes" id="UP001601059">
    <property type="component" value="Unassembled WGS sequence"/>
</dbReference>
<accession>A0ABW6K6R0</accession>
<dbReference type="InterPro" id="IPR017853">
    <property type="entry name" value="GH"/>
</dbReference>
<gene>
    <name evidence="4" type="ORF">ACFYKX_02125</name>
</gene>
<dbReference type="RefSeq" id="WP_389357592.1">
    <property type="nucleotide sequence ID" value="NZ_JBIACK010000001.1"/>
</dbReference>
<protein>
    <submittedName>
        <fullName evidence="4">Glycoside hydrolase domain-containing protein</fullName>
    </submittedName>
</protein>
<feature type="region of interest" description="Disordered" evidence="1">
    <location>
        <begin position="31"/>
        <end position="57"/>
    </location>
</feature>
<keyword evidence="2" id="KW-1133">Transmembrane helix</keyword>